<evidence type="ECO:0000313" key="15">
    <source>
        <dbReference type="EMBL" id="RKP01061.1"/>
    </source>
</evidence>
<dbReference type="Gene3D" id="3.30.200.20">
    <property type="entry name" value="Phosphorylase Kinase, domain 1"/>
    <property type="match status" value="1"/>
</dbReference>
<evidence type="ECO:0000256" key="9">
    <source>
        <dbReference type="ARBA" id="ARBA00049280"/>
    </source>
</evidence>
<gene>
    <name evidence="14" type="ORF">CAUPRSCDRAFT_1932</name>
    <name evidence="15" type="ORF">CXG81DRAFT_7697</name>
</gene>
<keyword evidence="17" id="KW-1185">Reference proteome</keyword>
<evidence type="ECO:0000256" key="1">
    <source>
        <dbReference type="ARBA" id="ARBA00004123"/>
    </source>
</evidence>
<dbReference type="InterPro" id="IPR011009">
    <property type="entry name" value="Kinase-like_dom_sf"/>
</dbReference>
<dbReference type="Gene3D" id="1.10.510.10">
    <property type="entry name" value="Transferase(Phosphotransferase) domain 1"/>
    <property type="match status" value="1"/>
</dbReference>
<keyword evidence="5 10" id="KW-0547">Nucleotide-binding</keyword>
<keyword evidence="6 14" id="KW-0418">Kinase</keyword>
<dbReference type="InterPro" id="IPR050108">
    <property type="entry name" value="CDK"/>
</dbReference>
<evidence type="ECO:0000313" key="16">
    <source>
        <dbReference type="Proteomes" id="UP000268535"/>
    </source>
</evidence>
<feature type="non-terminal residue" evidence="15">
    <location>
        <position position="1"/>
    </location>
</feature>
<dbReference type="CDD" id="cd07840">
    <property type="entry name" value="STKc_CDK9_like"/>
    <property type="match status" value="1"/>
</dbReference>
<evidence type="ECO:0000313" key="14">
    <source>
        <dbReference type="EMBL" id="RKO97949.1"/>
    </source>
</evidence>
<feature type="domain" description="Protein kinase" evidence="13">
    <location>
        <begin position="1"/>
        <end position="296"/>
    </location>
</feature>
<dbReference type="PANTHER" id="PTHR24056">
    <property type="entry name" value="CELL DIVISION PROTEIN KINASE"/>
    <property type="match status" value="1"/>
</dbReference>
<evidence type="ECO:0000256" key="3">
    <source>
        <dbReference type="ARBA" id="ARBA00022527"/>
    </source>
</evidence>
<dbReference type="GO" id="GO:0008353">
    <property type="term" value="F:RNA polymerase II CTD heptapeptide repeat kinase activity"/>
    <property type="evidence" value="ECO:0007669"/>
    <property type="project" value="UniProtKB-EC"/>
</dbReference>
<keyword evidence="3 11" id="KW-0723">Serine/threonine-protein kinase</keyword>
<dbReference type="FunFam" id="1.10.510.10:FF:000415">
    <property type="entry name" value="CMGC/CDK/CRK7 protein kinase, variant"/>
    <property type="match status" value="1"/>
</dbReference>
<comment type="subcellular location">
    <subcellularLocation>
        <location evidence="1">Nucleus</location>
    </subcellularLocation>
</comment>
<dbReference type="EMBL" id="ML014187">
    <property type="protein sequence ID" value="RKP01061.1"/>
    <property type="molecule type" value="Genomic_DNA"/>
</dbReference>
<evidence type="ECO:0000256" key="10">
    <source>
        <dbReference type="PROSITE-ProRule" id="PRU10141"/>
    </source>
</evidence>
<evidence type="ECO:0000256" key="8">
    <source>
        <dbReference type="ARBA" id="ARBA00023242"/>
    </source>
</evidence>
<name>A0A4P9X7W4_9FUNG</name>
<dbReference type="PROSITE" id="PS00108">
    <property type="entry name" value="PROTEIN_KINASE_ST"/>
    <property type="match status" value="1"/>
</dbReference>
<dbReference type="OrthoDB" id="28397at2759"/>
<reference evidence="15" key="2">
    <citation type="submission" date="2018-04" db="EMBL/GenBank/DDBJ databases">
        <title>Leveraging single-cell genomics to expand the Fungal Tree of Life.</title>
        <authorList>
            <consortium name="DOE Joint Genome Institute"/>
            <person name="Ahrendt S.R."/>
            <person name="Quandt C.A."/>
            <person name="Ciobanu D."/>
            <person name="Clum A."/>
            <person name="Salamov A."/>
            <person name="Andreopoulos B."/>
            <person name="Cheng J.-F."/>
            <person name="Woyke T."/>
            <person name="Pelin A."/>
            <person name="Henrissat B."/>
            <person name="Benny G.L."/>
            <person name="Smith M.E."/>
            <person name="James T.Y."/>
            <person name="Grigoriev I.V."/>
        </authorList>
    </citation>
    <scope>NUCLEOTIDE SEQUENCE</scope>
    <source>
        <strain evidence="15">ATCC 52028</strain>
    </source>
</reference>
<protein>
    <submittedName>
        <fullName evidence="14">Pkinase-domain-containing protein</fullName>
    </submittedName>
</protein>
<dbReference type="GO" id="GO:0005634">
    <property type="term" value="C:nucleus"/>
    <property type="evidence" value="ECO:0007669"/>
    <property type="project" value="UniProtKB-SubCell"/>
</dbReference>
<reference evidence="14" key="3">
    <citation type="submission" date="2018-08" db="EMBL/GenBank/DDBJ databases">
        <title>Leveraging single-cell genomics to expand the Fungal Tree of Life.</title>
        <authorList>
            <consortium name="DOE Joint Genome Institute"/>
            <person name="Ahrendt S.R."/>
            <person name="Quandt C.A."/>
            <person name="Ciobanu D."/>
            <person name="Clum A."/>
            <person name="Salamov A."/>
            <person name="Andreopoulos B."/>
            <person name="Cheng J.-F."/>
            <person name="Woyke T."/>
            <person name="Pelin A."/>
            <person name="Henrissat B."/>
            <person name="Reynolds N."/>
            <person name="Benny G.L."/>
            <person name="Smith M.E."/>
            <person name="James T.Y."/>
            <person name="Grigoriev I.V."/>
        </authorList>
    </citation>
    <scope>NUCLEOTIDE SEQUENCE</scope>
    <source>
        <strain evidence="14">ATCC 52028</strain>
    </source>
</reference>
<evidence type="ECO:0000256" key="2">
    <source>
        <dbReference type="ARBA" id="ARBA00006485"/>
    </source>
</evidence>
<dbReference type="GO" id="GO:0005524">
    <property type="term" value="F:ATP binding"/>
    <property type="evidence" value="ECO:0007669"/>
    <property type="project" value="UniProtKB-UniRule"/>
</dbReference>
<dbReference type="STRING" id="1555241.A0A4P9X7W4"/>
<dbReference type="PROSITE" id="PS50011">
    <property type="entry name" value="PROTEIN_KINASE_DOM"/>
    <property type="match status" value="1"/>
</dbReference>
<feature type="binding site" evidence="10">
    <location>
        <position position="25"/>
    </location>
    <ligand>
        <name>ATP</name>
        <dbReference type="ChEBI" id="CHEBI:30616"/>
    </ligand>
</feature>
<evidence type="ECO:0000256" key="5">
    <source>
        <dbReference type="ARBA" id="ARBA00022741"/>
    </source>
</evidence>
<reference evidence="16 17" key="1">
    <citation type="journal article" date="2018" name="Nat. Microbiol.">
        <title>Leveraging single-cell genomics to expand the fungal tree of life.</title>
        <authorList>
            <person name="Ahrendt S.R."/>
            <person name="Quandt C.A."/>
            <person name="Ciobanu D."/>
            <person name="Clum A."/>
            <person name="Salamov A."/>
            <person name="Andreopoulos B."/>
            <person name="Cheng J.F."/>
            <person name="Woyke T."/>
            <person name="Pelin A."/>
            <person name="Henrissat B."/>
            <person name="Reynolds N.K."/>
            <person name="Benny G.L."/>
            <person name="Smith M.E."/>
            <person name="James T.Y."/>
            <person name="Grigoriev I.V."/>
        </authorList>
    </citation>
    <scope>NUCLEOTIDE SEQUENCE [LARGE SCALE GENOMIC DNA]</scope>
    <source>
        <strain evidence="16 17">ATCC 52028</strain>
    </source>
</reference>
<dbReference type="PROSITE" id="PS00107">
    <property type="entry name" value="PROTEIN_KINASE_ATP"/>
    <property type="match status" value="1"/>
</dbReference>
<organism evidence="15 17">
    <name type="scientific">Caulochytrium protostelioides</name>
    <dbReference type="NCBI Taxonomy" id="1555241"/>
    <lineage>
        <taxon>Eukaryota</taxon>
        <taxon>Fungi</taxon>
        <taxon>Fungi incertae sedis</taxon>
        <taxon>Chytridiomycota</taxon>
        <taxon>Chytridiomycota incertae sedis</taxon>
        <taxon>Chytridiomycetes</taxon>
        <taxon>Caulochytriales</taxon>
        <taxon>Caulochytriaceae</taxon>
        <taxon>Caulochytrium</taxon>
    </lineage>
</organism>
<dbReference type="InterPro" id="IPR000719">
    <property type="entry name" value="Prot_kinase_dom"/>
</dbReference>
<evidence type="ECO:0000256" key="12">
    <source>
        <dbReference type="SAM" id="MobiDB-lite"/>
    </source>
</evidence>
<comment type="similarity">
    <text evidence="2">Belongs to the protein kinase superfamily. CMGC Ser/Thr protein kinase family. CDC2/CDKX subfamily.</text>
</comment>
<dbReference type="SMART" id="SM00220">
    <property type="entry name" value="S_TKc"/>
    <property type="match status" value="1"/>
</dbReference>
<dbReference type="GO" id="GO:0004693">
    <property type="term" value="F:cyclin-dependent protein serine/threonine kinase activity"/>
    <property type="evidence" value="ECO:0007669"/>
    <property type="project" value="TreeGrafter"/>
</dbReference>
<keyword evidence="7 10" id="KW-0067">ATP-binding</keyword>
<dbReference type="EMBL" id="ML009137">
    <property type="protein sequence ID" value="RKO97949.1"/>
    <property type="molecule type" value="Genomic_DNA"/>
</dbReference>
<dbReference type="InterPro" id="IPR008271">
    <property type="entry name" value="Ser/Thr_kinase_AS"/>
</dbReference>
<dbReference type="SUPFAM" id="SSF56112">
    <property type="entry name" value="Protein kinase-like (PK-like)"/>
    <property type="match status" value="1"/>
</dbReference>
<dbReference type="AlphaFoldDB" id="A0A4P9X7W4"/>
<evidence type="ECO:0000256" key="11">
    <source>
        <dbReference type="RuleBase" id="RU000304"/>
    </source>
</evidence>
<dbReference type="Pfam" id="PF00069">
    <property type="entry name" value="Pkinase"/>
    <property type="match status" value="1"/>
</dbReference>
<dbReference type="PANTHER" id="PTHR24056:SF233">
    <property type="entry name" value="CYCLIN-DEPENDENT KINASE 9"/>
    <property type="match status" value="1"/>
</dbReference>
<evidence type="ECO:0000313" key="17">
    <source>
        <dbReference type="Proteomes" id="UP000274922"/>
    </source>
</evidence>
<accession>A0A4P9X7W4</accession>
<evidence type="ECO:0000256" key="7">
    <source>
        <dbReference type="ARBA" id="ARBA00022840"/>
    </source>
</evidence>
<sequence>KVGEGTFGEVTRATCKSTGQQVALKKILMHNEKEGIPITALREIRILKALHHTCIIELVEMTIAANKRTRGAMFMSFPYMEHDLAGLLQNPDVVFYPDQIKSFMQQLLRGTWYLHRNAILHRDMKSANILINNRGELKIADFGLARTYDPSNPGREYTNLVVTRWYRPPELLLGAVCYDSAVDMWGVGCVFGEILTRIPVFQGRSDFQQLDTVFSVTGTPNQQTWPNHVYLPVVMRDDPATFQTVHKRDVIGFFERHYRNSRRTADPEALSLVDQLLVNNPAERLSAEQALDHLYFHKEPKPRRTGPGFADWAASHELDARNRRDQ</sequence>
<proteinExistence type="inferred from homology"/>
<keyword evidence="8" id="KW-0539">Nucleus</keyword>
<evidence type="ECO:0000256" key="4">
    <source>
        <dbReference type="ARBA" id="ARBA00022679"/>
    </source>
</evidence>
<dbReference type="Proteomes" id="UP000274922">
    <property type="component" value="Unassembled WGS sequence"/>
</dbReference>
<feature type="non-terminal residue" evidence="15">
    <location>
        <position position="326"/>
    </location>
</feature>
<comment type="catalytic activity">
    <reaction evidence="9">
        <text>[DNA-directed RNA polymerase] + ATP = phospho-[DNA-directed RNA polymerase] + ADP + H(+)</text>
        <dbReference type="Rhea" id="RHEA:10216"/>
        <dbReference type="Rhea" id="RHEA-COMP:11321"/>
        <dbReference type="Rhea" id="RHEA-COMP:11322"/>
        <dbReference type="ChEBI" id="CHEBI:15378"/>
        <dbReference type="ChEBI" id="CHEBI:30616"/>
        <dbReference type="ChEBI" id="CHEBI:43176"/>
        <dbReference type="ChEBI" id="CHEBI:68546"/>
        <dbReference type="ChEBI" id="CHEBI:456216"/>
        <dbReference type="EC" id="2.7.11.23"/>
    </reaction>
</comment>
<feature type="region of interest" description="Disordered" evidence="12">
    <location>
        <begin position="298"/>
        <end position="326"/>
    </location>
</feature>
<evidence type="ECO:0000256" key="6">
    <source>
        <dbReference type="ARBA" id="ARBA00022777"/>
    </source>
</evidence>
<dbReference type="Proteomes" id="UP000268535">
    <property type="component" value="Unassembled WGS sequence"/>
</dbReference>
<dbReference type="InterPro" id="IPR017441">
    <property type="entry name" value="Protein_kinase_ATP_BS"/>
</dbReference>
<feature type="compositionally biased region" description="Basic and acidic residues" evidence="12">
    <location>
        <begin position="314"/>
        <end position="326"/>
    </location>
</feature>
<evidence type="ECO:0000259" key="13">
    <source>
        <dbReference type="PROSITE" id="PS50011"/>
    </source>
</evidence>
<keyword evidence="4" id="KW-0808">Transferase</keyword>